<feature type="transmembrane region" description="Helical" evidence="15">
    <location>
        <begin position="86"/>
        <end position="106"/>
    </location>
</feature>
<accession>A0ABW2PK00</accession>
<dbReference type="Pfam" id="PF01219">
    <property type="entry name" value="DAGK_prokar"/>
    <property type="match status" value="1"/>
</dbReference>
<evidence type="ECO:0000256" key="4">
    <source>
        <dbReference type="ARBA" id="ARBA00022516"/>
    </source>
</evidence>
<keyword evidence="12 15" id="KW-0472">Membrane</keyword>
<keyword evidence="7" id="KW-0547">Nucleotide-binding</keyword>
<comment type="caution">
    <text evidence="16">The sequence shown here is derived from an EMBL/GenBank/DDBJ whole genome shotgun (WGS) entry which is preliminary data.</text>
</comment>
<evidence type="ECO:0000256" key="13">
    <source>
        <dbReference type="ARBA" id="ARBA00023209"/>
    </source>
</evidence>
<evidence type="ECO:0000256" key="9">
    <source>
        <dbReference type="ARBA" id="ARBA00022840"/>
    </source>
</evidence>
<evidence type="ECO:0000256" key="1">
    <source>
        <dbReference type="ARBA" id="ARBA00004651"/>
    </source>
</evidence>
<evidence type="ECO:0000256" key="14">
    <source>
        <dbReference type="ARBA" id="ARBA00023264"/>
    </source>
</evidence>
<evidence type="ECO:0000256" key="10">
    <source>
        <dbReference type="ARBA" id="ARBA00022989"/>
    </source>
</evidence>
<evidence type="ECO:0000256" key="6">
    <source>
        <dbReference type="ARBA" id="ARBA00022692"/>
    </source>
</evidence>
<evidence type="ECO:0000256" key="15">
    <source>
        <dbReference type="SAM" id="Phobius"/>
    </source>
</evidence>
<dbReference type="CDD" id="cd14265">
    <property type="entry name" value="UDPK_IM_like"/>
    <property type="match status" value="1"/>
</dbReference>
<name>A0ABW2PK00_9BACL</name>
<organism evidence="16 17">
    <name type="scientific">Exiguobacterium aestuarii</name>
    <dbReference type="NCBI Taxonomy" id="273527"/>
    <lineage>
        <taxon>Bacteria</taxon>
        <taxon>Bacillati</taxon>
        <taxon>Bacillota</taxon>
        <taxon>Bacilli</taxon>
        <taxon>Bacillales</taxon>
        <taxon>Bacillales Family XII. Incertae Sedis</taxon>
        <taxon>Exiguobacterium</taxon>
    </lineage>
</organism>
<keyword evidence="13" id="KW-0594">Phospholipid biosynthesis</keyword>
<keyword evidence="11" id="KW-0443">Lipid metabolism</keyword>
<keyword evidence="10 15" id="KW-1133">Transmembrane helix</keyword>
<dbReference type="EC" id="2.7.1.-" evidence="16"/>
<evidence type="ECO:0000256" key="8">
    <source>
        <dbReference type="ARBA" id="ARBA00022777"/>
    </source>
</evidence>
<dbReference type="GO" id="GO:0016301">
    <property type="term" value="F:kinase activity"/>
    <property type="evidence" value="ECO:0007669"/>
    <property type="project" value="UniProtKB-KW"/>
</dbReference>
<dbReference type="Proteomes" id="UP001596439">
    <property type="component" value="Unassembled WGS sequence"/>
</dbReference>
<dbReference type="InterPro" id="IPR000829">
    <property type="entry name" value="DAGK"/>
</dbReference>
<evidence type="ECO:0000256" key="3">
    <source>
        <dbReference type="ARBA" id="ARBA00022475"/>
    </source>
</evidence>
<dbReference type="InterPro" id="IPR033717">
    <property type="entry name" value="UDPK"/>
</dbReference>
<evidence type="ECO:0000256" key="2">
    <source>
        <dbReference type="ARBA" id="ARBA00005967"/>
    </source>
</evidence>
<evidence type="ECO:0000256" key="7">
    <source>
        <dbReference type="ARBA" id="ARBA00022741"/>
    </source>
</evidence>
<protein>
    <submittedName>
        <fullName evidence="16">Diacylglycerol kinase family protein</fullName>
        <ecNumber evidence="16">2.7.1.-</ecNumber>
    </submittedName>
</protein>
<gene>
    <name evidence="16" type="ORF">ACFQO8_04890</name>
</gene>
<feature type="transmembrane region" description="Helical" evidence="15">
    <location>
        <begin position="46"/>
        <end position="65"/>
    </location>
</feature>
<keyword evidence="14" id="KW-1208">Phospholipid metabolism</keyword>
<dbReference type="PANTHER" id="PTHR34299">
    <property type="entry name" value="DIACYLGLYCEROL KINASE"/>
    <property type="match status" value="1"/>
</dbReference>
<feature type="transmembrane region" description="Helical" evidence="15">
    <location>
        <begin position="21"/>
        <end position="40"/>
    </location>
</feature>
<dbReference type="InterPro" id="IPR036945">
    <property type="entry name" value="DAGK_sf"/>
</dbReference>
<evidence type="ECO:0000256" key="5">
    <source>
        <dbReference type="ARBA" id="ARBA00022679"/>
    </source>
</evidence>
<reference evidence="17" key="1">
    <citation type="journal article" date="2019" name="Int. J. Syst. Evol. Microbiol.">
        <title>The Global Catalogue of Microorganisms (GCM) 10K type strain sequencing project: providing services to taxonomists for standard genome sequencing and annotation.</title>
        <authorList>
            <consortium name="The Broad Institute Genomics Platform"/>
            <consortium name="The Broad Institute Genome Sequencing Center for Infectious Disease"/>
            <person name="Wu L."/>
            <person name="Ma J."/>
        </authorList>
    </citation>
    <scope>NUCLEOTIDE SEQUENCE [LARGE SCALE GENOMIC DNA]</scope>
    <source>
        <strain evidence="17">CCUG 55590</strain>
    </source>
</reference>
<evidence type="ECO:0000256" key="11">
    <source>
        <dbReference type="ARBA" id="ARBA00023098"/>
    </source>
</evidence>
<keyword evidence="6 15" id="KW-0812">Transmembrane</keyword>
<evidence type="ECO:0000313" key="17">
    <source>
        <dbReference type="Proteomes" id="UP001596439"/>
    </source>
</evidence>
<keyword evidence="8 16" id="KW-0418">Kinase</keyword>
<dbReference type="PANTHER" id="PTHR34299:SF1">
    <property type="entry name" value="DIACYLGLYCEROL KINASE"/>
    <property type="match status" value="1"/>
</dbReference>
<proteinExistence type="inferred from homology"/>
<comment type="similarity">
    <text evidence="2">Belongs to the bacterial diacylglycerol kinase family.</text>
</comment>
<keyword evidence="3" id="KW-1003">Cell membrane</keyword>
<dbReference type="RefSeq" id="WP_214787417.1">
    <property type="nucleotide sequence ID" value="NZ_JANIEL010000054.1"/>
</dbReference>
<sequence>MRPFRVACEGILHAIRTERNMRIHLIAALLVFAVAIWLQTTKLENLVLLAWVTLVISLELMNTAIERAVNLVTQEVHPLAKQAKDVAAGAVLVASIGAAVTALIIFGPRLWNVLY</sequence>
<keyword evidence="5 16" id="KW-0808">Transferase</keyword>
<keyword evidence="17" id="KW-1185">Reference proteome</keyword>
<dbReference type="Gene3D" id="1.10.287.3610">
    <property type="match status" value="1"/>
</dbReference>
<evidence type="ECO:0000313" key="16">
    <source>
        <dbReference type="EMBL" id="MFC7389472.1"/>
    </source>
</evidence>
<keyword evidence="9" id="KW-0067">ATP-binding</keyword>
<evidence type="ECO:0000256" key="12">
    <source>
        <dbReference type="ARBA" id="ARBA00023136"/>
    </source>
</evidence>
<dbReference type="EMBL" id="JBHTCE010000001">
    <property type="protein sequence ID" value="MFC7389472.1"/>
    <property type="molecule type" value="Genomic_DNA"/>
</dbReference>
<comment type="subcellular location">
    <subcellularLocation>
        <location evidence="1">Cell membrane</location>
        <topology evidence="1">Multi-pass membrane protein</topology>
    </subcellularLocation>
</comment>
<keyword evidence="4" id="KW-0444">Lipid biosynthesis</keyword>